<dbReference type="AlphaFoldDB" id="A0A6I9SLT9"/>
<keyword evidence="7 12" id="KW-0472">Membrane</keyword>
<dbReference type="Proteomes" id="UP000504607">
    <property type="component" value="Unplaced"/>
</dbReference>
<dbReference type="InterPro" id="IPR029044">
    <property type="entry name" value="Nucleotide-diphossugar_trans"/>
</dbReference>
<dbReference type="GO" id="GO:0071555">
    <property type="term" value="P:cell wall organization"/>
    <property type="evidence" value="ECO:0007669"/>
    <property type="project" value="UniProtKB-KW"/>
</dbReference>
<evidence type="ECO:0000256" key="5">
    <source>
        <dbReference type="ARBA" id="ARBA00022989"/>
    </source>
</evidence>
<evidence type="ECO:0000256" key="3">
    <source>
        <dbReference type="ARBA" id="ARBA00022679"/>
    </source>
</evidence>
<dbReference type="FunFam" id="3.90.550.10:FF:000007">
    <property type="entry name" value="probable xyloglucan glycosyltransferase 5"/>
    <property type="match status" value="1"/>
</dbReference>
<dbReference type="InParanoid" id="A0A6I9SLT9"/>
<keyword evidence="5 12" id="KW-1133">Transmembrane helix</keyword>
<keyword evidence="14" id="KW-1185">Reference proteome</keyword>
<organism evidence="14 15">
    <name type="scientific">Elaeis guineensis var. tenera</name>
    <name type="common">Oil palm</name>
    <dbReference type="NCBI Taxonomy" id="51953"/>
    <lineage>
        <taxon>Eukaryota</taxon>
        <taxon>Viridiplantae</taxon>
        <taxon>Streptophyta</taxon>
        <taxon>Embryophyta</taxon>
        <taxon>Tracheophyta</taxon>
        <taxon>Spermatophyta</taxon>
        <taxon>Magnoliopsida</taxon>
        <taxon>Liliopsida</taxon>
        <taxon>Arecaceae</taxon>
        <taxon>Arecoideae</taxon>
        <taxon>Cocoseae</taxon>
        <taxon>Elaeidinae</taxon>
        <taxon>Elaeis</taxon>
    </lineage>
</organism>
<dbReference type="GO" id="GO:0000139">
    <property type="term" value="C:Golgi membrane"/>
    <property type="evidence" value="ECO:0007669"/>
    <property type="project" value="UniProtKB-SubCell"/>
</dbReference>
<dbReference type="PANTHER" id="PTHR32044">
    <property type="entry name" value="GLUCOMANNAN 4-BETA-MANNOSYLTRANSFERASE 9"/>
    <property type="match status" value="1"/>
</dbReference>
<accession>A0A6I9SLT9</accession>
<protein>
    <submittedName>
        <fullName evidence="15">Probable xyloglucan glycosyltransferase 9</fullName>
    </submittedName>
</protein>
<dbReference type="Gene3D" id="3.90.550.10">
    <property type="entry name" value="Spore Coat Polysaccharide Biosynthesis Protein SpsA, Chain A"/>
    <property type="match status" value="1"/>
</dbReference>
<feature type="transmembrane region" description="Helical" evidence="12">
    <location>
        <begin position="132"/>
        <end position="149"/>
    </location>
</feature>
<evidence type="ECO:0000256" key="8">
    <source>
        <dbReference type="ARBA" id="ARBA00023316"/>
    </source>
</evidence>
<dbReference type="GeneID" id="105060072"/>
<dbReference type="KEGG" id="egu:105060072"/>
<feature type="domain" description="Glycosyltransferase 2-like" evidence="13">
    <location>
        <begin position="345"/>
        <end position="551"/>
    </location>
</feature>
<comment type="similarity">
    <text evidence="10">Belongs to the glycosyltransferase 2 family. Plant cellulose synthase-like C subfamily.</text>
</comment>
<evidence type="ECO:0000259" key="13">
    <source>
        <dbReference type="Pfam" id="PF13632"/>
    </source>
</evidence>
<feature type="transmembrane region" description="Helical" evidence="12">
    <location>
        <begin position="682"/>
        <end position="702"/>
    </location>
</feature>
<evidence type="ECO:0000313" key="15">
    <source>
        <dbReference type="RefSeq" id="XP_010941966.1"/>
    </source>
</evidence>
<keyword evidence="6" id="KW-0333">Golgi apparatus</keyword>
<evidence type="ECO:0000256" key="4">
    <source>
        <dbReference type="ARBA" id="ARBA00022692"/>
    </source>
</evidence>
<name>A0A6I9SLT9_ELAGV</name>
<evidence type="ECO:0000256" key="12">
    <source>
        <dbReference type="SAM" id="Phobius"/>
    </source>
</evidence>
<evidence type="ECO:0000256" key="10">
    <source>
        <dbReference type="ARBA" id="ARBA00061151"/>
    </source>
</evidence>
<keyword evidence="2" id="KW-0328">Glycosyltransferase</keyword>
<keyword evidence="4 12" id="KW-0812">Transmembrane</keyword>
<dbReference type="FunCoup" id="A0A6I9SLT9">
    <property type="interactions" value="7"/>
</dbReference>
<feature type="transmembrane region" description="Helical" evidence="12">
    <location>
        <begin position="195"/>
        <end position="221"/>
    </location>
</feature>
<dbReference type="SUPFAM" id="SSF53448">
    <property type="entry name" value="Nucleotide-diphospho-sugar transferases"/>
    <property type="match status" value="1"/>
</dbReference>
<dbReference type="GO" id="GO:0048868">
    <property type="term" value="P:pollen tube development"/>
    <property type="evidence" value="ECO:0007669"/>
    <property type="project" value="UniProtKB-ARBA"/>
</dbReference>
<proteinExistence type="inferred from homology"/>
<feature type="region of interest" description="Disordered" evidence="11">
    <location>
        <begin position="628"/>
        <end position="653"/>
    </location>
</feature>
<evidence type="ECO:0000256" key="1">
    <source>
        <dbReference type="ARBA" id="ARBA00004653"/>
    </source>
</evidence>
<evidence type="ECO:0000256" key="11">
    <source>
        <dbReference type="SAM" id="MobiDB-lite"/>
    </source>
</evidence>
<evidence type="ECO:0000256" key="7">
    <source>
        <dbReference type="ARBA" id="ARBA00023136"/>
    </source>
</evidence>
<dbReference type="PANTHER" id="PTHR32044:SF59">
    <property type="entry name" value="XYLOGLUCAN GLYCOSYLTRANSFERASE 10-RELATED"/>
    <property type="match status" value="1"/>
</dbReference>
<dbReference type="RefSeq" id="XP_010941966.1">
    <property type="nucleotide sequence ID" value="XM_010943664.3"/>
</dbReference>
<keyword evidence="8" id="KW-0961">Cell wall biogenesis/degradation</keyword>
<dbReference type="InterPro" id="IPR001173">
    <property type="entry name" value="Glyco_trans_2-like"/>
</dbReference>
<dbReference type="GO" id="GO:0016757">
    <property type="term" value="F:glycosyltransferase activity"/>
    <property type="evidence" value="ECO:0007669"/>
    <property type="project" value="UniProtKB-KW"/>
</dbReference>
<dbReference type="GO" id="GO:0099402">
    <property type="term" value="P:plant organ development"/>
    <property type="evidence" value="ECO:0007669"/>
    <property type="project" value="UniProtKB-ARBA"/>
</dbReference>
<dbReference type="Pfam" id="PF13632">
    <property type="entry name" value="Glyco_trans_2_3"/>
    <property type="match status" value="1"/>
</dbReference>
<reference evidence="15" key="1">
    <citation type="submission" date="2025-08" db="UniProtKB">
        <authorList>
            <consortium name="RefSeq"/>
        </authorList>
    </citation>
    <scope>IDENTIFICATION</scope>
</reference>
<comment type="subcellular location">
    <subcellularLocation>
        <location evidence="1">Golgi apparatus membrane</location>
        <topology evidence="1">Multi-pass membrane protein</topology>
    </subcellularLocation>
</comment>
<dbReference type="OrthoDB" id="72851at2759"/>
<evidence type="ECO:0000256" key="6">
    <source>
        <dbReference type="ARBA" id="ARBA00023034"/>
    </source>
</evidence>
<feature type="transmembrane region" description="Helical" evidence="12">
    <location>
        <begin position="511"/>
        <end position="540"/>
    </location>
</feature>
<comment type="function">
    <text evidence="9">Probable beta-1,4-glucan synthase rather involved in the synthesis of the xyloglucan backbone than cellulose. Seems to work simultaneously with xyloglucan 6-xylosyltransferase. Xyloglucan is a noncellulosic polysaccharides of plant cell wall and consists of a glucan backbone substituted by xylose, galactose and fucose.</text>
</comment>
<keyword evidence="3" id="KW-0808">Transferase</keyword>
<evidence type="ECO:0000256" key="2">
    <source>
        <dbReference type="ARBA" id="ARBA00022676"/>
    </source>
</evidence>
<gene>
    <name evidence="15" type="primary">LOC105060072</name>
</gene>
<sequence>MAPSFGWWAKETHRGTPVIVKMENPNWSISEISPDDDDDYGVGVGGGGGEEFAGARPRKGGRGKNAKQITWVLLLKAHRAAGCLTSLASAVFGLASAVRRRVASGRTDSDAASSSPEESPVLRTRFYSCIKVFLWLSVVLLGVEVVAYFKGWHLGAPQLRVFAFPTSFGVRDLFDTVYSRWIHFRAEYVAPPLQFLADACVVLFLIQSADRLILCLGCFWIRFKRIKPVPKTAKPGAGASEDLESGGEDFPMVLVQIPMCNEREVYQQSIAAVCNLDWPRSNLLVQVLDDSDDPMTQALIKEEVEKWQQNGAQIVYRHRVIRDGYKAGNLKSAMNCSYVKDYEFVAIFDADFQPQPDFLKQTVPHFKDNEEVGLVQARWSFVNKDENLLTRLQNINLCFHFEVEQQVNGVFINFFGFNGTAGVWRIKALEDAGGWMERTTVEDMDIAVRAHLKGWKFIFLNDVECQCELPESYEAYRKQQHRWHSGPMQLFRLCLPDIIRAKIGFWKKANLIFLFFLLRKLILPFYSFTLFCIILPMTMFVPEAQLPAWVVCYIPATMSFLNILPAPRSFPFIVPYLLFENTMSVTKFNAMISGLFQLGSAYEWVVTKKSGRSSEGDLVHLIEKEPKQQRGASAPNLEAIAKQETKPRKDRKKHNRIYRKELALACLLLTASARSLLSAQGIHFYFLLFQGISFLLVGLDLIGEQIE</sequence>
<evidence type="ECO:0000313" key="14">
    <source>
        <dbReference type="Proteomes" id="UP000504607"/>
    </source>
</evidence>
<feature type="transmembrane region" description="Helical" evidence="12">
    <location>
        <begin position="546"/>
        <end position="564"/>
    </location>
</feature>
<evidence type="ECO:0000256" key="9">
    <source>
        <dbReference type="ARBA" id="ARBA00055179"/>
    </source>
</evidence>